<evidence type="ECO:0000259" key="1">
    <source>
        <dbReference type="Pfam" id="PF14534"/>
    </source>
</evidence>
<feature type="domain" description="DUF4440" evidence="1">
    <location>
        <begin position="9"/>
        <end position="111"/>
    </location>
</feature>
<protein>
    <recommendedName>
        <fullName evidence="1">DUF4440 domain-containing protein</fullName>
    </recommendedName>
</protein>
<dbReference type="AlphaFoldDB" id="A0A448HJR6"/>
<proteinExistence type="predicted"/>
<gene>
    <name evidence="2" type="ORF">NCTC11636_02435</name>
</gene>
<dbReference type="KEGG" id="ahw:NCTC11636_02435"/>
<dbReference type="OrthoDB" id="582586at2"/>
<name>A0A448HJR6_9ACTO</name>
<dbReference type="Proteomes" id="UP000266895">
    <property type="component" value="Chromosome"/>
</dbReference>
<evidence type="ECO:0000313" key="3">
    <source>
        <dbReference type="Proteomes" id="UP000266895"/>
    </source>
</evidence>
<dbReference type="RefSeq" id="WP_126383453.1">
    <property type="nucleotide sequence ID" value="NZ_LR134350.1"/>
</dbReference>
<dbReference type="InterPro" id="IPR027843">
    <property type="entry name" value="DUF4440"/>
</dbReference>
<organism evidence="2 3">
    <name type="scientific">Actinomyces howellii</name>
    <dbReference type="NCBI Taxonomy" id="52771"/>
    <lineage>
        <taxon>Bacteria</taxon>
        <taxon>Bacillati</taxon>
        <taxon>Actinomycetota</taxon>
        <taxon>Actinomycetes</taxon>
        <taxon>Actinomycetales</taxon>
        <taxon>Actinomycetaceae</taxon>
        <taxon>Actinomyces</taxon>
    </lineage>
</organism>
<accession>A0A448HJR6</accession>
<evidence type="ECO:0000313" key="2">
    <source>
        <dbReference type="EMBL" id="VEG29962.1"/>
    </source>
</evidence>
<reference evidence="2 3" key="1">
    <citation type="submission" date="2018-12" db="EMBL/GenBank/DDBJ databases">
        <authorList>
            <consortium name="Pathogen Informatics"/>
        </authorList>
    </citation>
    <scope>NUCLEOTIDE SEQUENCE [LARGE SCALE GENOMIC DNA]</scope>
    <source>
        <strain evidence="2 3">NCTC11636</strain>
    </source>
</reference>
<dbReference type="SUPFAM" id="SSF54427">
    <property type="entry name" value="NTF2-like"/>
    <property type="match status" value="1"/>
</dbReference>
<dbReference type="EMBL" id="LR134350">
    <property type="protein sequence ID" value="VEG29962.1"/>
    <property type="molecule type" value="Genomic_DNA"/>
</dbReference>
<dbReference type="InterPro" id="IPR032710">
    <property type="entry name" value="NTF2-like_dom_sf"/>
</dbReference>
<sequence length="124" mass="13461">MSDFTLDELLAVEHAGWQSLCDSKGSTFYSQLMTLEAVFILVNGAAMSRDDVAGSLDGAPGWDSYEITEARLIPAGEDCAALVYRAASSRADLAEPFVALMSSVYRRIDGRPRLALCQQITITH</sequence>
<dbReference type="Pfam" id="PF14534">
    <property type="entry name" value="DUF4440"/>
    <property type="match status" value="1"/>
</dbReference>
<keyword evidence="3" id="KW-1185">Reference proteome</keyword>